<protein>
    <submittedName>
        <fullName evidence="2">Uncharacterized protein</fullName>
    </submittedName>
</protein>
<proteinExistence type="predicted"/>
<evidence type="ECO:0000313" key="2">
    <source>
        <dbReference type="EMBL" id="MBB5143915.1"/>
    </source>
</evidence>
<evidence type="ECO:0000313" key="3">
    <source>
        <dbReference type="Proteomes" id="UP000539075"/>
    </source>
</evidence>
<keyword evidence="3" id="KW-1185">Reference proteome</keyword>
<name>A0A7W8FGL1_9BACT</name>
<dbReference type="RefSeq" id="WP_183719845.1">
    <property type="nucleotide sequence ID" value="NZ_JACHGO010000005.1"/>
</dbReference>
<accession>A0A7W8FGL1</accession>
<dbReference type="AlphaFoldDB" id="A0A7W8FGL1"/>
<sequence>MTNTTTITPEERARLREQADKSYLLPLDEDEVPSVGFDGLTDDRIAYIAAACNAVPRLLTALEATEAEVRRLRDYMSAHDTYIDACSAEGAARRGGNAYNILQARASVAEAWEQKEAARRAVAESDLGQVKSMSRKEFIKLYQGDWDEALRREEASREPERRAVAESEVKI</sequence>
<evidence type="ECO:0000256" key="1">
    <source>
        <dbReference type="SAM" id="MobiDB-lite"/>
    </source>
</evidence>
<organism evidence="2 3">
    <name type="scientific">Desulfovibrio intestinalis</name>
    <dbReference type="NCBI Taxonomy" id="58621"/>
    <lineage>
        <taxon>Bacteria</taxon>
        <taxon>Pseudomonadati</taxon>
        <taxon>Thermodesulfobacteriota</taxon>
        <taxon>Desulfovibrionia</taxon>
        <taxon>Desulfovibrionales</taxon>
        <taxon>Desulfovibrionaceae</taxon>
        <taxon>Desulfovibrio</taxon>
    </lineage>
</organism>
<gene>
    <name evidence="2" type="ORF">HNQ38_002015</name>
</gene>
<comment type="caution">
    <text evidence="2">The sequence shown here is derived from an EMBL/GenBank/DDBJ whole genome shotgun (WGS) entry which is preliminary data.</text>
</comment>
<reference evidence="2 3" key="1">
    <citation type="submission" date="2020-08" db="EMBL/GenBank/DDBJ databases">
        <title>Genomic Encyclopedia of Type Strains, Phase IV (KMG-IV): sequencing the most valuable type-strain genomes for metagenomic binning, comparative biology and taxonomic classification.</title>
        <authorList>
            <person name="Goeker M."/>
        </authorList>
    </citation>
    <scope>NUCLEOTIDE SEQUENCE [LARGE SCALE GENOMIC DNA]</scope>
    <source>
        <strain evidence="2 3">DSM 11275</strain>
    </source>
</reference>
<dbReference type="Proteomes" id="UP000539075">
    <property type="component" value="Unassembled WGS sequence"/>
</dbReference>
<feature type="region of interest" description="Disordered" evidence="1">
    <location>
        <begin position="150"/>
        <end position="171"/>
    </location>
</feature>
<dbReference type="EMBL" id="JACHGO010000005">
    <property type="protein sequence ID" value="MBB5143915.1"/>
    <property type="molecule type" value="Genomic_DNA"/>
</dbReference>